<dbReference type="CDD" id="cd18809">
    <property type="entry name" value="SF1_C_RecD"/>
    <property type="match status" value="1"/>
</dbReference>
<accession>A0A975T1E6</accession>
<keyword evidence="3" id="KW-0413">Isomerase</keyword>
<keyword evidence="3" id="KW-0238">DNA-binding</keyword>
<proteinExistence type="inferred from homology"/>
<comment type="miscellaneous">
    <text evidence="3">In the RecBCD complex, RecB has a slow 3'-5' helicase, an exonuclease activity and loads RecA onto ssDNA, RecD has a fast 5'-3' helicase activity, while RecC stimulates the ATPase and processivity of the RecB helicase and contributes to recognition of the Chi site.</text>
</comment>
<dbReference type="PANTHER" id="PTHR43788:SF6">
    <property type="entry name" value="DNA HELICASE B"/>
    <property type="match status" value="1"/>
</dbReference>
<dbReference type="AlphaFoldDB" id="A0A975T1E6"/>
<dbReference type="GO" id="GO:0005524">
    <property type="term" value="F:ATP binding"/>
    <property type="evidence" value="ECO:0007669"/>
    <property type="project" value="UniProtKB-UniRule"/>
</dbReference>
<feature type="domain" description="UvrD-like helicase C-terminal" evidence="4">
    <location>
        <begin position="559"/>
        <end position="606"/>
    </location>
</feature>
<dbReference type="Proteomes" id="UP000683575">
    <property type="component" value="Chromosome"/>
</dbReference>
<reference evidence="6" key="1">
    <citation type="submission" date="2021-06" db="EMBL/GenBank/DDBJ databases">
        <title>Complete genome sequence of Nocardioides sp. G188.</title>
        <authorList>
            <person name="Im W.-T."/>
        </authorList>
    </citation>
    <scope>NUCLEOTIDE SEQUENCE</scope>
    <source>
        <strain evidence="6">G188</strain>
    </source>
</reference>
<dbReference type="GO" id="GO:0003677">
    <property type="term" value="F:DNA binding"/>
    <property type="evidence" value="ECO:0007669"/>
    <property type="project" value="UniProtKB-UniRule"/>
</dbReference>
<feature type="binding site" evidence="3">
    <location>
        <begin position="200"/>
        <end position="207"/>
    </location>
    <ligand>
        <name>ATP</name>
        <dbReference type="ChEBI" id="CHEBI:30616"/>
    </ligand>
</feature>
<evidence type="ECO:0000256" key="1">
    <source>
        <dbReference type="ARBA" id="ARBA00022741"/>
    </source>
</evidence>
<feature type="domain" description="RecBCD enzyme subunit RecD N-terminal" evidence="5">
    <location>
        <begin position="34"/>
        <end position="136"/>
    </location>
</feature>
<evidence type="ECO:0000256" key="3">
    <source>
        <dbReference type="HAMAP-Rule" id="MF_01487"/>
    </source>
</evidence>
<dbReference type="InterPro" id="IPR050534">
    <property type="entry name" value="Coronavir_polyprotein_1ab"/>
</dbReference>
<dbReference type="Pfam" id="PF13245">
    <property type="entry name" value="AAA_19"/>
    <property type="match status" value="1"/>
</dbReference>
<comment type="catalytic activity">
    <reaction evidence="3">
        <text>ATP + H2O = ADP + phosphate + H(+)</text>
        <dbReference type="Rhea" id="RHEA:13065"/>
        <dbReference type="ChEBI" id="CHEBI:15377"/>
        <dbReference type="ChEBI" id="CHEBI:15378"/>
        <dbReference type="ChEBI" id="CHEBI:30616"/>
        <dbReference type="ChEBI" id="CHEBI:43474"/>
        <dbReference type="ChEBI" id="CHEBI:456216"/>
        <dbReference type="EC" id="5.6.2.3"/>
    </reaction>
</comment>
<keyword evidence="3" id="KW-0347">Helicase</keyword>
<evidence type="ECO:0000259" key="4">
    <source>
        <dbReference type="Pfam" id="PF13538"/>
    </source>
</evidence>
<dbReference type="RefSeq" id="WP_216941101.1">
    <property type="nucleotide sequence ID" value="NZ_CP077062.1"/>
</dbReference>
<keyword evidence="7" id="KW-1185">Reference proteome</keyword>
<dbReference type="GO" id="GO:0000724">
    <property type="term" value="P:double-strand break repair via homologous recombination"/>
    <property type="evidence" value="ECO:0007669"/>
    <property type="project" value="UniProtKB-UniRule"/>
</dbReference>
<comment type="function">
    <text evidence="3">A helicase/nuclease that prepares dsDNA breaks (DSB) for recombinational DNA repair. Binds to DSBs and unwinds DNA via a highly rapid and processive ATP-dependent bidirectional helicase activity. Unwinds dsDNA until it encounters a Chi (crossover hotspot instigator) sequence from the 3' direction. Cuts ssDNA a few nucleotides 3' to the Chi site. The properties and activities of the enzyme are changed at Chi. The Chi-altered holoenzyme produces a long 3'-ssDNA overhang and facilitates RecA-binding to the ssDNA for homologous DNA recombination and repair. Holoenzyme degrades any linearized DNA that is unable to undergo homologous recombination. In the holoenzyme this subunit has ssDNA-dependent ATPase and 5'-3' helicase activity. When added to pre-assembled RecBC greatly stimulates nuclease activity and augments holoenzyme processivity. Negatively regulates the RecA-loading ability of RecBCD.</text>
</comment>
<keyword evidence="3" id="KW-0540">Nuclease</keyword>
<keyword evidence="3" id="KW-0227">DNA damage</keyword>
<keyword evidence="3" id="KW-0234">DNA repair</keyword>
<protein>
    <recommendedName>
        <fullName evidence="3">RecBCD enzyme subunit RecD</fullName>
        <ecNumber evidence="3">5.6.2.3</ecNumber>
    </recommendedName>
    <alternativeName>
        <fullName evidence="3">DNA 5'-3' helicase subunit RecD</fullName>
    </alternativeName>
    <alternativeName>
        <fullName evidence="3">Exonuclease V subunit RecD</fullName>
        <shortName evidence="3">ExoV subunit RecD</shortName>
    </alternativeName>
    <alternativeName>
        <fullName evidence="3">Helicase/nuclease RecBCD subunit RecD</fullName>
    </alternativeName>
</protein>
<evidence type="ECO:0000313" key="7">
    <source>
        <dbReference type="Proteomes" id="UP000683575"/>
    </source>
</evidence>
<dbReference type="GO" id="GO:0008854">
    <property type="term" value="F:exodeoxyribonuclease V activity"/>
    <property type="evidence" value="ECO:0007669"/>
    <property type="project" value="InterPro"/>
</dbReference>
<sequence>MTTDQAAPATTVDPFDAQQVRRATGPLADFNRVGVLGAADVHVATRLGRLGPETDTSVLLAVALTVRALRHGSVCLDLATVAQVTAVEGVDRAVVAALPWPEPTAWTAALERSPLVAVGADGAADRPLRRLGGLLYLDRYWRQERCIAEMLDRAAARPQPSVDAPRVAAAVARLFPAEDSDRQRLAAVVAAHRWVSVLAGGPGTGKTTTVAKLLAVLADQPGDPLRVAMAAPTGKAAARLTEAVAGVTSAMDAADQERLGTLKASTLHRLLGWKPGARGRFRHDRSNRLPYDVVVVDEASMVSLTLMARLAEALRDDCRLVLVGDPDQLASVEAGAVLGDLVAREATAPGVQPAGLEELVTRDLGDLTGTEQHAALHDGVVRLSHVHRFSGDILDLAEAVRSGRADDVLDVLARGGEAVEHVDLDGAVADEQLRGVRADTVAAGEDLVRAARSGDAAASLERLDRHRVLCAHREGAYGVRRWSLLMEEWLREAIDGYAREGRWYVGRPLMVTSNDYQLRLFNGDTGVVVQDGSGVRAAFRRDNVDDLLPVSRLSEVQTVHAMSVHRSQGSQFARVTLVLPPADSPLLTRELLYTAITRAKEHVRIVGTAEALAAAVRRPIARASGLRERG</sequence>
<gene>
    <name evidence="3 6" type="primary">recD</name>
    <name evidence="6" type="ORF">KRR39_05575</name>
</gene>
<dbReference type="GO" id="GO:0017116">
    <property type="term" value="F:single-stranded DNA helicase activity"/>
    <property type="evidence" value="ECO:0007669"/>
    <property type="project" value="TreeGrafter"/>
</dbReference>
<evidence type="ECO:0000256" key="2">
    <source>
        <dbReference type="ARBA" id="ARBA00022840"/>
    </source>
</evidence>
<dbReference type="InterPro" id="IPR006344">
    <property type="entry name" value="RecD"/>
</dbReference>
<dbReference type="KEGG" id="nps:KRR39_05575"/>
<comment type="similarity">
    <text evidence="3">Belongs to the RecD family.</text>
</comment>
<dbReference type="GO" id="GO:0009338">
    <property type="term" value="C:exodeoxyribonuclease V complex"/>
    <property type="evidence" value="ECO:0007669"/>
    <property type="project" value="InterPro"/>
</dbReference>
<dbReference type="InterPro" id="IPR049550">
    <property type="entry name" value="RecD_N"/>
</dbReference>
<dbReference type="PANTHER" id="PTHR43788">
    <property type="entry name" value="DNA2/NAM7 HELICASE FAMILY MEMBER"/>
    <property type="match status" value="1"/>
</dbReference>
<dbReference type="EC" id="5.6.2.3" evidence="3"/>
<dbReference type="NCBIfam" id="TIGR01447">
    <property type="entry name" value="recD"/>
    <property type="match status" value="1"/>
</dbReference>
<organism evidence="6 7">
    <name type="scientific">Nocardioides panacis</name>
    <dbReference type="NCBI Taxonomy" id="2849501"/>
    <lineage>
        <taxon>Bacteria</taxon>
        <taxon>Bacillati</taxon>
        <taxon>Actinomycetota</taxon>
        <taxon>Actinomycetes</taxon>
        <taxon>Propionibacteriales</taxon>
        <taxon>Nocardioidaceae</taxon>
        <taxon>Nocardioides</taxon>
    </lineage>
</organism>
<keyword evidence="3" id="KW-0269">Exonuclease</keyword>
<dbReference type="EMBL" id="CP077062">
    <property type="protein sequence ID" value="QWZ09255.1"/>
    <property type="molecule type" value="Genomic_DNA"/>
</dbReference>
<keyword evidence="1 3" id="KW-0547">Nucleotide-binding</keyword>
<evidence type="ECO:0000313" key="6">
    <source>
        <dbReference type="EMBL" id="QWZ09255.1"/>
    </source>
</evidence>
<dbReference type="Pfam" id="PF21185">
    <property type="entry name" value="RecD_N"/>
    <property type="match status" value="1"/>
</dbReference>
<dbReference type="CDD" id="cd17933">
    <property type="entry name" value="DEXSc_RecD-like"/>
    <property type="match status" value="1"/>
</dbReference>
<evidence type="ECO:0000259" key="5">
    <source>
        <dbReference type="Pfam" id="PF21185"/>
    </source>
</evidence>
<dbReference type="GO" id="GO:0043139">
    <property type="term" value="F:5'-3' DNA helicase activity"/>
    <property type="evidence" value="ECO:0007669"/>
    <property type="project" value="UniProtKB-UniRule"/>
</dbReference>
<dbReference type="Pfam" id="PF13538">
    <property type="entry name" value="UvrD_C_2"/>
    <property type="match status" value="1"/>
</dbReference>
<name>A0A975T1E6_9ACTN</name>
<comment type="subunit">
    <text evidence="3">Heterotrimer of RecB, RecC and RecD. All subunits contribute to DNA-binding.</text>
</comment>
<keyword evidence="3 6" id="KW-0378">Hydrolase</keyword>
<dbReference type="InterPro" id="IPR027785">
    <property type="entry name" value="UvrD-like_helicase_C"/>
</dbReference>
<keyword evidence="2 3" id="KW-0067">ATP-binding</keyword>
<dbReference type="HAMAP" id="MF_01487">
    <property type="entry name" value="RecD"/>
    <property type="match status" value="1"/>
</dbReference>